<dbReference type="InterPro" id="IPR000014">
    <property type="entry name" value="PAS"/>
</dbReference>
<dbReference type="Pfam" id="PF13426">
    <property type="entry name" value="PAS_9"/>
    <property type="match status" value="1"/>
</dbReference>
<protein>
    <recommendedName>
        <fullName evidence="1">PAS domain-containing protein</fullName>
    </recommendedName>
</protein>
<feature type="domain" description="PAS" evidence="1">
    <location>
        <begin position="99"/>
        <end position="121"/>
    </location>
</feature>
<reference evidence="2 3" key="1">
    <citation type="submission" date="2022-12" db="EMBL/GenBank/DDBJ databases">
        <title>Chromosome-level genome of Tegillarca granosa.</title>
        <authorList>
            <person name="Kim J."/>
        </authorList>
    </citation>
    <scope>NUCLEOTIDE SEQUENCE [LARGE SCALE GENOMIC DNA]</scope>
    <source>
        <strain evidence="2">Teg-2019</strain>
        <tissue evidence="2">Adductor muscle</tissue>
    </source>
</reference>
<dbReference type="Proteomes" id="UP001217089">
    <property type="component" value="Unassembled WGS sequence"/>
</dbReference>
<sequence length="274" mass="30799">MNELLSLEYGEVRLQLKLQAVNAVFAALDSVSDAVEISNEDHEIEVICTPRINNMSPDDRNRATIVRVFLRFICVQNLISCQRKLLLIFSVSGKLNLCIHYINHACERLTGYNSEEIAGKNSWEVPKNDKNKADLPDTINGQLRKGKYWEGTYYTRRKSGEIIPSHCHFSPVMGPGGKLTHIISVKNSTVDTSQILDRVKDCDYNMANGGIHGVPRRRESIARIHSMTIEAPITKVINIINSAQESSPITVVQALDKVLEILRTSFPNLILEIM</sequence>
<accession>A0ABQ9EJD7</accession>
<proteinExistence type="predicted"/>
<dbReference type="NCBIfam" id="TIGR00229">
    <property type="entry name" value="sensory_box"/>
    <property type="match status" value="1"/>
</dbReference>
<dbReference type="CDD" id="cd00130">
    <property type="entry name" value="PAS"/>
    <property type="match status" value="1"/>
</dbReference>
<evidence type="ECO:0000259" key="1">
    <source>
        <dbReference type="PROSITE" id="PS50112"/>
    </source>
</evidence>
<organism evidence="2 3">
    <name type="scientific">Tegillarca granosa</name>
    <name type="common">Malaysian cockle</name>
    <name type="synonym">Anadara granosa</name>
    <dbReference type="NCBI Taxonomy" id="220873"/>
    <lineage>
        <taxon>Eukaryota</taxon>
        <taxon>Metazoa</taxon>
        <taxon>Spiralia</taxon>
        <taxon>Lophotrochozoa</taxon>
        <taxon>Mollusca</taxon>
        <taxon>Bivalvia</taxon>
        <taxon>Autobranchia</taxon>
        <taxon>Pteriomorphia</taxon>
        <taxon>Arcoida</taxon>
        <taxon>Arcoidea</taxon>
        <taxon>Arcidae</taxon>
        <taxon>Tegillarca</taxon>
    </lineage>
</organism>
<dbReference type="SUPFAM" id="SSF55785">
    <property type="entry name" value="PYP-like sensor domain (PAS domain)"/>
    <property type="match status" value="1"/>
</dbReference>
<name>A0ABQ9EJD7_TEGGR</name>
<dbReference type="PROSITE" id="PS50112">
    <property type="entry name" value="PAS"/>
    <property type="match status" value="1"/>
</dbReference>
<dbReference type="Gene3D" id="3.30.450.20">
    <property type="entry name" value="PAS domain"/>
    <property type="match status" value="1"/>
</dbReference>
<comment type="caution">
    <text evidence="2">The sequence shown here is derived from an EMBL/GenBank/DDBJ whole genome shotgun (WGS) entry which is preliminary data.</text>
</comment>
<dbReference type="InterPro" id="IPR035965">
    <property type="entry name" value="PAS-like_dom_sf"/>
</dbReference>
<dbReference type="EMBL" id="JARBDR010000903">
    <property type="protein sequence ID" value="KAJ8304889.1"/>
    <property type="molecule type" value="Genomic_DNA"/>
</dbReference>
<evidence type="ECO:0000313" key="3">
    <source>
        <dbReference type="Proteomes" id="UP001217089"/>
    </source>
</evidence>
<keyword evidence="3" id="KW-1185">Reference proteome</keyword>
<evidence type="ECO:0000313" key="2">
    <source>
        <dbReference type="EMBL" id="KAJ8304889.1"/>
    </source>
</evidence>
<gene>
    <name evidence="2" type="ORF">KUTeg_018472</name>
</gene>